<evidence type="ECO:0000313" key="1">
    <source>
        <dbReference type="EMBL" id="BBO83261.1"/>
    </source>
</evidence>
<evidence type="ECO:0000313" key="2">
    <source>
        <dbReference type="Proteomes" id="UP000425960"/>
    </source>
</evidence>
<dbReference type="AlphaFoldDB" id="A0A5K7ZSS4"/>
<organism evidence="1 2">
    <name type="scientific">Desulfosarcina ovata subsp. sediminis</name>
    <dbReference type="NCBI Taxonomy" id="885957"/>
    <lineage>
        <taxon>Bacteria</taxon>
        <taxon>Pseudomonadati</taxon>
        <taxon>Thermodesulfobacteriota</taxon>
        <taxon>Desulfobacteria</taxon>
        <taxon>Desulfobacterales</taxon>
        <taxon>Desulfosarcinaceae</taxon>
        <taxon>Desulfosarcina</taxon>
    </lineage>
</organism>
<gene>
    <name evidence="1" type="ORF">DSCO28_38270</name>
</gene>
<dbReference type="KEGG" id="dov:DSCO28_38270"/>
<reference evidence="1 2" key="1">
    <citation type="submission" date="2019-11" db="EMBL/GenBank/DDBJ databases">
        <title>Comparative genomics of hydrocarbon-degrading Desulfosarcina strains.</title>
        <authorList>
            <person name="Watanabe M."/>
            <person name="Kojima H."/>
            <person name="Fukui M."/>
        </authorList>
    </citation>
    <scope>NUCLEOTIDE SEQUENCE [LARGE SCALE GENOMIC DNA]</scope>
    <source>
        <strain evidence="1 2">28bB2T</strain>
    </source>
</reference>
<dbReference type="EMBL" id="AP021876">
    <property type="protein sequence ID" value="BBO83261.1"/>
    <property type="molecule type" value="Genomic_DNA"/>
</dbReference>
<name>A0A5K7ZSS4_9BACT</name>
<accession>A0A5K7ZSS4</accession>
<protein>
    <submittedName>
        <fullName evidence="1">Uncharacterized protein</fullName>
    </submittedName>
</protein>
<proteinExistence type="predicted"/>
<sequence length="57" mass="6055">MVSVTMANIQDIKAMRGAIPKTDLLLEGVGLAIKVDAEDVKAESPMVTFRSPILGNV</sequence>
<dbReference type="Proteomes" id="UP000425960">
    <property type="component" value="Chromosome"/>
</dbReference>